<accession>A0A1V6TIE1</accession>
<evidence type="ECO:0000313" key="2">
    <source>
        <dbReference type="EMBL" id="OQE26125.1"/>
    </source>
</evidence>
<dbReference type="AlphaFoldDB" id="A0A1V6TIE1"/>
<dbReference type="STRING" id="254877.A0A1V6TIE1"/>
<protein>
    <submittedName>
        <fullName evidence="2">Uncharacterized protein</fullName>
    </submittedName>
</protein>
<evidence type="ECO:0000256" key="1">
    <source>
        <dbReference type="SAM" id="MobiDB-lite"/>
    </source>
</evidence>
<feature type="compositionally biased region" description="Basic and acidic residues" evidence="1">
    <location>
        <begin position="43"/>
        <end position="52"/>
    </location>
</feature>
<dbReference type="EMBL" id="MLQL01000007">
    <property type="protein sequence ID" value="OQE26125.1"/>
    <property type="molecule type" value="Genomic_DNA"/>
</dbReference>
<name>A0A1V6TIE1_9EURO</name>
<feature type="region of interest" description="Disordered" evidence="1">
    <location>
        <begin position="10"/>
        <end position="68"/>
    </location>
</feature>
<comment type="caution">
    <text evidence="2">The sequence shown here is derived from an EMBL/GenBank/DDBJ whole genome shotgun (WGS) entry which is preliminary data.</text>
</comment>
<evidence type="ECO:0000313" key="3">
    <source>
        <dbReference type="Proteomes" id="UP000191342"/>
    </source>
</evidence>
<proteinExistence type="predicted"/>
<dbReference type="Proteomes" id="UP000191342">
    <property type="component" value="Unassembled WGS sequence"/>
</dbReference>
<reference evidence="3" key="1">
    <citation type="journal article" date="2017" name="Nat. Microbiol.">
        <title>Global analysis of biosynthetic gene clusters reveals vast potential of secondary metabolite production in Penicillium species.</title>
        <authorList>
            <person name="Nielsen J.C."/>
            <person name="Grijseels S."/>
            <person name="Prigent S."/>
            <person name="Ji B."/>
            <person name="Dainat J."/>
            <person name="Nielsen K.F."/>
            <person name="Frisvad J.C."/>
            <person name="Workman M."/>
            <person name="Nielsen J."/>
        </authorList>
    </citation>
    <scope>NUCLEOTIDE SEQUENCE [LARGE SCALE GENOMIC DNA]</scope>
    <source>
        <strain evidence="3">IBT 14082</strain>
    </source>
</reference>
<keyword evidence="3" id="KW-1185">Reference proteome</keyword>
<dbReference type="OrthoDB" id="4364447at2759"/>
<gene>
    <name evidence="2" type="ORF">PENFLA_c007G00907</name>
</gene>
<sequence length="156" mass="18036">MIREQIYRAERQRLERPRPHNRNASDKLPSYYYHKRPSNTDHAGSRVARDKIYNPAPPPLEHTATPSIYPPELHIPGLLDLAVKEYSTWQQSRLSDETLKAEVGKACEVALDDGLDLTQIEEDKNPDYFTQRGIKWGIARRFVKDIRLLAENVMVA</sequence>
<organism evidence="2 3">
    <name type="scientific">Penicillium flavigenum</name>
    <dbReference type="NCBI Taxonomy" id="254877"/>
    <lineage>
        <taxon>Eukaryota</taxon>
        <taxon>Fungi</taxon>
        <taxon>Dikarya</taxon>
        <taxon>Ascomycota</taxon>
        <taxon>Pezizomycotina</taxon>
        <taxon>Eurotiomycetes</taxon>
        <taxon>Eurotiomycetidae</taxon>
        <taxon>Eurotiales</taxon>
        <taxon>Aspergillaceae</taxon>
        <taxon>Penicillium</taxon>
    </lineage>
</organism>